<dbReference type="EMBL" id="DAAYTU010000001">
    <property type="protein sequence ID" value="HAG5768512.1"/>
    <property type="molecule type" value="Genomic_DNA"/>
</dbReference>
<dbReference type="GO" id="GO:0019867">
    <property type="term" value="C:outer membrane"/>
    <property type="evidence" value="ECO:0007669"/>
    <property type="project" value="InterPro"/>
</dbReference>
<dbReference type="InterPro" id="IPR006817">
    <property type="entry name" value="Lipoprotein_leucine-zipper_dom"/>
</dbReference>
<dbReference type="Gene3D" id="1.20.5.190">
    <property type="match status" value="1"/>
</dbReference>
<evidence type="ECO:0000313" key="2">
    <source>
        <dbReference type="EMBL" id="HAG5768512.1"/>
    </source>
</evidence>
<reference evidence="2" key="1">
    <citation type="journal article" date="2018" name="Genome Biol.">
        <title>SKESA: strategic k-mer extension for scrupulous assemblies.</title>
        <authorList>
            <person name="Souvorov A."/>
            <person name="Agarwala R."/>
            <person name="Lipman D.J."/>
        </authorList>
    </citation>
    <scope>NUCLEOTIDE SEQUENCE [LARGE SCALE GENOMIC DNA]</scope>
    <source>
        <strain evidence="2">1839</strain>
    </source>
</reference>
<proteinExistence type="predicted"/>
<accession>A0A789M8W7</accession>
<feature type="domain" description="Lipoprotein leucine-zipper" evidence="1">
    <location>
        <begin position="26"/>
        <end position="66"/>
    </location>
</feature>
<dbReference type="Pfam" id="PF04728">
    <property type="entry name" value="LPP"/>
    <property type="match status" value="1"/>
</dbReference>
<dbReference type="SUPFAM" id="SSF58042">
    <property type="entry name" value="Outer membrane lipoprotein"/>
    <property type="match status" value="1"/>
</dbReference>
<name>A0A789M8W7_ECOLX</name>
<dbReference type="AlphaFoldDB" id="A0A789M8W7"/>
<evidence type="ECO:0000259" key="1">
    <source>
        <dbReference type="Pfam" id="PF04728"/>
    </source>
</evidence>
<comment type="caution">
    <text evidence="2">The sequence shown here is derived from an EMBL/GenBank/DDBJ whole genome shotgun (WGS) entry which is preliminary data.</text>
</comment>
<organism evidence="2">
    <name type="scientific">Escherichia coli</name>
    <dbReference type="NCBI Taxonomy" id="562"/>
    <lineage>
        <taxon>Bacteria</taxon>
        <taxon>Pseudomonadati</taxon>
        <taxon>Pseudomonadota</taxon>
        <taxon>Gammaproteobacteria</taxon>
        <taxon>Enterobacterales</taxon>
        <taxon>Enterobacteriaceae</taxon>
        <taxon>Escherichia</taxon>
    </lineage>
</organism>
<gene>
    <name evidence="2" type="ORF">GGB84_000075</name>
</gene>
<protein>
    <recommendedName>
        <fullName evidence="1">Lipoprotein leucine-zipper domain-containing protein</fullName>
    </recommendedName>
</protein>
<sequence length="82" mass="9262">MKIILLLISLILCVACSPSSKKLTHVEKNIQQVNIKVNQLQMDIDALRQEVQAAKEAAERVNTRLDEAGEWPNGFFANPPRY</sequence>
<reference evidence="2" key="2">
    <citation type="submission" date="2020-02" db="EMBL/GenBank/DDBJ databases">
        <authorList>
            <consortium name="NCBI Pathogen Detection Project"/>
        </authorList>
    </citation>
    <scope>NUCLEOTIDE SEQUENCE</scope>
    <source>
        <strain evidence="2">1839</strain>
    </source>
</reference>